<dbReference type="EMBL" id="CP063458">
    <property type="protein sequence ID" value="QOV91898.1"/>
    <property type="molecule type" value="Genomic_DNA"/>
</dbReference>
<feature type="signal peptide" evidence="5">
    <location>
        <begin position="1"/>
        <end position="23"/>
    </location>
</feature>
<dbReference type="SMART" id="SM00567">
    <property type="entry name" value="EZ_HEAT"/>
    <property type="match status" value="3"/>
</dbReference>
<dbReference type="InterPro" id="IPR016024">
    <property type="entry name" value="ARM-type_fold"/>
</dbReference>
<feature type="chain" id="PRO_5034901368" evidence="5">
    <location>
        <begin position="24"/>
        <end position="1156"/>
    </location>
</feature>
<organism evidence="7 8">
    <name type="scientific">Humisphaera borealis</name>
    <dbReference type="NCBI Taxonomy" id="2807512"/>
    <lineage>
        <taxon>Bacteria</taxon>
        <taxon>Pseudomonadati</taxon>
        <taxon>Planctomycetota</taxon>
        <taxon>Phycisphaerae</taxon>
        <taxon>Tepidisphaerales</taxon>
        <taxon>Tepidisphaeraceae</taxon>
        <taxon>Humisphaera</taxon>
    </lineage>
</organism>
<dbReference type="PANTHER" id="PTHR33546">
    <property type="entry name" value="LARGE, MULTIFUNCTIONAL SECRETED PROTEIN-RELATED"/>
    <property type="match status" value="1"/>
</dbReference>
<keyword evidence="8" id="KW-1185">Reference proteome</keyword>
<accession>A0A7M2X2C4</accession>
<dbReference type="InterPro" id="IPR013427">
    <property type="entry name" value="Haem-bd_dom_put"/>
</dbReference>
<dbReference type="InterPro" id="IPR055557">
    <property type="entry name" value="DUF7133"/>
</dbReference>
<dbReference type="Gene3D" id="2.120.10.30">
    <property type="entry name" value="TolB, C-terminal domain"/>
    <property type="match status" value="1"/>
</dbReference>
<dbReference type="InterPro" id="IPR036909">
    <property type="entry name" value="Cyt_c-like_dom_sf"/>
</dbReference>
<evidence type="ECO:0000259" key="6">
    <source>
        <dbReference type="PROSITE" id="PS51007"/>
    </source>
</evidence>
<protein>
    <submittedName>
        <fullName evidence="7">HEAT repeat domain-containing protein</fullName>
    </submittedName>
</protein>
<evidence type="ECO:0000256" key="3">
    <source>
        <dbReference type="ARBA" id="ARBA00023004"/>
    </source>
</evidence>
<dbReference type="InterPro" id="IPR011041">
    <property type="entry name" value="Quinoprot_gluc/sorb_DH_b-prop"/>
</dbReference>
<dbReference type="GO" id="GO:0009055">
    <property type="term" value="F:electron transfer activity"/>
    <property type="evidence" value="ECO:0007669"/>
    <property type="project" value="InterPro"/>
</dbReference>
<gene>
    <name evidence="7" type="ORF">IPV69_11310</name>
</gene>
<dbReference type="AlphaFoldDB" id="A0A7M2X2C4"/>
<dbReference type="Gene3D" id="1.10.760.10">
    <property type="entry name" value="Cytochrome c-like domain"/>
    <property type="match status" value="1"/>
</dbReference>
<keyword evidence="2 4" id="KW-0479">Metal-binding</keyword>
<keyword evidence="3 4" id="KW-0408">Iron</keyword>
<evidence type="ECO:0000256" key="2">
    <source>
        <dbReference type="ARBA" id="ARBA00022723"/>
    </source>
</evidence>
<dbReference type="SUPFAM" id="SSF46626">
    <property type="entry name" value="Cytochrome c"/>
    <property type="match status" value="1"/>
</dbReference>
<dbReference type="InterPro" id="IPR011989">
    <property type="entry name" value="ARM-like"/>
</dbReference>
<dbReference type="KEGG" id="hbs:IPV69_11310"/>
<feature type="domain" description="Cytochrome c" evidence="6">
    <location>
        <begin position="871"/>
        <end position="1007"/>
    </location>
</feature>
<dbReference type="GO" id="GO:0046872">
    <property type="term" value="F:metal ion binding"/>
    <property type="evidence" value="ECO:0007669"/>
    <property type="project" value="UniProtKB-KW"/>
</dbReference>
<name>A0A7M2X2C4_9BACT</name>
<keyword evidence="1 4" id="KW-0349">Heme</keyword>
<dbReference type="SUPFAM" id="SSF50952">
    <property type="entry name" value="Soluble quinoprotein glucose dehydrogenase"/>
    <property type="match status" value="1"/>
</dbReference>
<dbReference type="PANTHER" id="PTHR33546:SF1">
    <property type="entry name" value="LARGE, MULTIFUNCTIONAL SECRETED PROTEIN"/>
    <property type="match status" value="1"/>
</dbReference>
<dbReference type="InterPro" id="IPR013428">
    <property type="entry name" value="Membrane-bound_put_N"/>
</dbReference>
<proteinExistence type="predicted"/>
<evidence type="ECO:0000256" key="5">
    <source>
        <dbReference type="SAM" id="SignalP"/>
    </source>
</evidence>
<evidence type="ECO:0000256" key="4">
    <source>
        <dbReference type="PROSITE-ProRule" id="PRU00433"/>
    </source>
</evidence>
<dbReference type="NCBIfam" id="TIGR02604">
    <property type="entry name" value="Piru_Ver_Nterm"/>
    <property type="match status" value="1"/>
</dbReference>
<dbReference type="NCBIfam" id="TIGR02603">
    <property type="entry name" value="CxxCH_TIGR02603"/>
    <property type="match status" value="1"/>
</dbReference>
<dbReference type="Proteomes" id="UP000593765">
    <property type="component" value="Chromosome"/>
</dbReference>
<dbReference type="SUPFAM" id="SSF48371">
    <property type="entry name" value="ARM repeat"/>
    <property type="match status" value="2"/>
</dbReference>
<dbReference type="RefSeq" id="WP_206295217.1">
    <property type="nucleotide sequence ID" value="NZ_CP063458.1"/>
</dbReference>
<evidence type="ECO:0000313" key="8">
    <source>
        <dbReference type="Proteomes" id="UP000593765"/>
    </source>
</evidence>
<sequence length="1156" mass="121190">MILKNTIRSAAVALALASGVAHAQRSNSNAPPNDPATELKAFKVAEGFEANLFAAEPMLLKPIGITFDAKGRLWVAGSPTYPQIKPGDAPQDKIYVLEDTDGDGKADKSTVFAEGLFIATAVEMADDGGVYVANSTEILHLKDTDGDGKADTRKVVLSGFGTEDTHHVIHAFRWDYGGRLNFLQGIYIGSRVETPRGTKVGLASTLWQFRPDSMNLNIYCQGLVNPWGVTWDRYGQMFLTDGAGGEGVNFAPPGAQFTAAYEAKRILKGLNPGSPKFCGAEIISSRHFPADWQGDLITNDFRANRTVRFKLSEDGSGFSAKLMTDVITSADRAYRPIDLKMGPDGALYIADWYNPIINHGEVDFRDPRRDKVHGRIWRVTAKGGPAVAKPVIAGAGATSLIGLLAAPEQWTRLQAKIALRREIAPKEAVLELGKHVKTLLGARETAAAAANALAPLTGDDLLLEYLWTYETLDVVEPTLLATLLDSKTSQVRAAAVRVAGHWADRLPSAIDQITKGTTDDFPRVRLEAVRALADIGKATGNPAVVPVALGVLAKPVDPVIDFAMSQILGDLKDVWLPAATSGSLKFASPDHLNYALKAVQSGDALKKIVADLKAGKLAPAASKDAFDLIAALGTPADLSLLLDQAVDAKASPAMRLEASAALERAAKQRKAKPDGPTPARVRKLLADNSPALQEYGARLAGLYKAADAKAVLEAKLSSADTANSVRAAAAVAIADFGAESGATLQKYAAAGQPSAVRSAAIAGLASLDAKGAAVVAADYLTGAKSSDDPSQVLGAFLKREGGVQALAAVLKGKTLPADTAKLALRYVQGVGVDLGELGEVIRTSAGASGGGPVQLTADEMKRTADEAMKLGDAARGELVYRSKSAGCVQCHMIGGVGGPLAPDIRAIGASSPVDYIIDSILIPAKAVKDGYAATSVSTKDGDLIQGIKVREDSKELILRDNARDEIPVSLADIKKRVEGGSLMPAGLADGLTRQEFLDLVRFLSELGKPGPFSVPTEPVVRRWRLLDPTPAALAKTGATPPSDGDVAGWFALYGKVNGDLPIADLLPAASEKVAFIRFELDVAAAGEVKLSANSAVGLSLFAGGKPVAGTGNTYAFAAPKGVATVTVRVDLATRGEEPLRLVVAEGSTRATPVVGR</sequence>
<dbReference type="PROSITE" id="PS51007">
    <property type="entry name" value="CYTC"/>
    <property type="match status" value="1"/>
</dbReference>
<keyword evidence="5" id="KW-0732">Signal</keyword>
<dbReference type="Pfam" id="PF13646">
    <property type="entry name" value="HEAT_2"/>
    <property type="match status" value="1"/>
</dbReference>
<evidence type="ECO:0000313" key="7">
    <source>
        <dbReference type="EMBL" id="QOV91898.1"/>
    </source>
</evidence>
<dbReference type="InterPro" id="IPR004155">
    <property type="entry name" value="PBS_lyase_HEAT"/>
</dbReference>
<dbReference type="Pfam" id="PF23500">
    <property type="entry name" value="DUF7133"/>
    <property type="match status" value="2"/>
</dbReference>
<dbReference type="InterPro" id="IPR011042">
    <property type="entry name" value="6-blade_b-propeller_TolB-like"/>
</dbReference>
<evidence type="ECO:0000256" key="1">
    <source>
        <dbReference type="ARBA" id="ARBA00022617"/>
    </source>
</evidence>
<reference evidence="7 8" key="1">
    <citation type="submission" date="2020-10" db="EMBL/GenBank/DDBJ databases">
        <title>Wide distribution of Phycisphaera-like planctomycetes from WD2101 soil group in peatlands and genome analysis of the first cultivated representative.</title>
        <authorList>
            <person name="Dedysh S.N."/>
            <person name="Beletsky A.V."/>
            <person name="Ivanova A."/>
            <person name="Kulichevskaya I.S."/>
            <person name="Suzina N.E."/>
            <person name="Philippov D.A."/>
            <person name="Rakitin A.L."/>
            <person name="Mardanov A.V."/>
            <person name="Ravin N.V."/>
        </authorList>
    </citation>
    <scope>NUCLEOTIDE SEQUENCE [LARGE SCALE GENOMIC DNA]</scope>
    <source>
        <strain evidence="7 8">M1803</strain>
    </source>
</reference>
<dbReference type="InterPro" id="IPR009056">
    <property type="entry name" value="Cyt_c-like_dom"/>
</dbReference>
<dbReference type="Gene3D" id="1.25.10.10">
    <property type="entry name" value="Leucine-rich Repeat Variant"/>
    <property type="match status" value="1"/>
</dbReference>
<dbReference type="GO" id="GO:0020037">
    <property type="term" value="F:heme binding"/>
    <property type="evidence" value="ECO:0007669"/>
    <property type="project" value="InterPro"/>
</dbReference>